<dbReference type="RefSeq" id="WP_124177150.1">
    <property type="nucleotide sequence ID" value="NZ_REFY01000001.1"/>
</dbReference>
<evidence type="ECO:0000313" key="2">
    <source>
        <dbReference type="EMBL" id="RQG93256.1"/>
    </source>
</evidence>
<evidence type="ECO:0000313" key="3">
    <source>
        <dbReference type="Proteomes" id="UP000273828"/>
    </source>
</evidence>
<feature type="transmembrane region" description="Helical" evidence="1">
    <location>
        <begin position="20"/>
        <end position="44"/>
    </location>
</feature>
<protein>
    <submittedName>
        <fullName evidence="2">Uncharacterized protein</fullName>
    </submittedName>
</protein>
<keyword evidence="1" id="KW-0472">Membrane</keyword>
<proteinExistence type="predicted"/>
<dbReference type="Proteomes" id="UP000273828">
    <property type="component" value="Unassembled WGS sequence"/>
</dbReference>
<gene>
    <name evidence="2" type="ORF">EA462_03430</name>
</gene>
<dbReference type="OrthoDB" id="191535at2157"/>
<keyword evidence="1" id="KW-1133">Transmembrane helix</keyword>
<dbReference type="EMBL" id="REFY01000001">
    <property type="protein sequence ID" value="RQG93256.1"/>
    <property type="molecule type" value="Genomic_DNA"/>
</dbReference>
<keyword evidence="1" id="KW-0812">Transmembrane</keyword>
<organism evidence="2 3">
    <name type="scientific">Natrarchaeobius halalkaliphilus</name>
    <dbReference type="NCBI Taxonomy" id="1679091"/>
    <lineage>
        <taxon>Archaea</taxon>
        <taxon>Methanobacteriati</taxon>
        <taxon>Methanobacteriota</taxon>
        <taxon>Stenosarchaea group</taxon>
        <taxon>Halobacteria</taxon>
        <taxon>Halobacteriales</taxon>
        <taxon>Natrialbaceae</taxon>
        <taxon>Natrarchaeobius</taxon>
    </lineage>
</organism>
<name>A0A3N6MGY9_9EURY</name>
<dbReference type="AlphaFoldDB" id="A0A3N6MGY9"/>
<reference evidence="2 3" key="1">
    <citation type="submission" date="2018-10" db="EMBL/GenBank/DDBJ databases">
        <title>Natrarchaeobius chitinivorans gen. nov., sp. nov., and Natrarchaeobius haloalkaliphilus sp. nov., alkaliphilic, chitin-utilizing haloarchaea from hypersaline alkaline lakes.</title>
        <authorList>
            <person name="Sorokin D.Y."/>
            <person name="Elcheninov A.G."/>
            <person name="Kostrikina N.A."/>
            <person name="Bale N.J."/>
            <person name="Sinninghe Damste J.S."/>
            <person name="Khijniak T.V."/>
            <person name="Kublanov I.V."/>
            <person name="Toshchakov S.V."/>
        </authorList>
    </citation>
    <scope>NUCLEOTIDE SEQUENCE [LARGE SCALE GENOMIC DNA]</scope>
    <source>
        <strain evidence="2 3">AArcht-Sl</strain>
    </source>
</reference>
<accession>A0A3N6MGY9</accession>
<sequence length="82" mass="8427">MVDDDPPPSETDRSATTPLGHHVVSVLRLAAISLVVVGFSGWVIDHGGEIALESPFTIAFGVGVACAFASIYLGIFLADGGD</sequence>
<keyword evidence="3" id="KW-1185">Reference proteome</keyword>
<feature type="transmembrane region" description="Helical" evidence="1">
    <location>
        <begin position="56"/>
        <end position="78"/>
    </location>
</feature>
<comment type="caution">
    <text evidence="2">The sequence shown here is derived from an EMBL/GenBank/DDBJ whole genome shotgun (WGS) entry which is preliminary data.</text>
</comment>
<evidence type="ECO:0000256" key="1">
    <source>
        <dbReference type="SAM" id="Phobius"/>
    </source>
</evidence>